<dbReference type="RefSeq" id="WP_035505935.1">
    <property type="nucleotide sequence ID" value="NZ_CCDI010000001.1"/>
</dbReference>
<dbReference type="Proteomes" id="UP000028868">
    <property type="component" value="Unassembled WGS sequence"/>
</dbReference>
<dbReference type="PANTHER" id="PTHR47372:SF11">
    <property type="entry name" value="RE19971P"/>
    <property type="match status" value="1"/>
</dbReference>
<keyword evidence="1" id="KW-0175">Coiled coil</keyword>
<feature type="transmembrane region" description="Helical" evidence="2">
    <location>
        <begin position="455"/>
        <end position="475"/>
    </location>
</feature>
<dbReference type="AlphaFoldDB" id="A0A059NW88"/>
<feature type="coiled-coil region" evidence="1">
    <location>
        <begin position="623"/>
        <end position="657"/>
    </location>
</feature>
<sequence>MTERLNAIVGARIGEFRRKMAEARAIAAAFPKKIVTSVQMVGNDLSPKVDSFRKRMDKLADAYRDMNVIAGEAMWGGLVTALPMLVALVPGLTAVIATLGVQIGIVAGGAMGLASSLSLFGAAAVGMGVFMAPLVKDLSEAHKAIQNGDKSLSDYSGTMREALTQLTSLKEQFNQTKEAMAPDLYGAMAQGMASLRVVIDRVTSGLVGTAEAARGLMDSLYEAINSGPDIQKTFDWFNTRGPEAFRNWGEIAGWAIRGVLNLMRAFDPLAKSMEQGLLNMTKRFSEWADGLGESKKFQEFIEYVKTNGPVLLDTIGNIVMGFVNMFAAFAPLSADMMKGFQDMTQRFEEWSAKLSENEGFKTFVNYIRENGPQMIDLIGNLTTFLIELGKGFAHVGEWLMPIANGFLEWANSLMQTNPNIARSVAVMFTLFGVFKAIAPMVIGAVSLFGNFFTRLITGFATMVPTVGAWLSILFTQLRRIPGVLVDVIFNFMARLGGFLVRGLAWAARFAQVWLRMMGPWGWVISIVLLIVGVIVKNWDKIKQWTIQTFAKVYTWMKQKWEQAKAITQAVATAIWNYVKQKFTETYNSVKSKMQEIKSNIQQKWQEAKETVRNKVQEIWSNIKEKFEQIKSTVEEKIEAAKEAVRNKFEEMREAVSEKLEAAKGVVEDGLDAVKSIFDNFSLYDSGKAIIQSAIDGITSMTDKITGAVSTVAGKVRDFWPFSPAKEGPLSDIHKMDFGGPVTRSINNMKPQVNRAMQKAMGGLRSTMEMGNVIGPSVKPVTNVSNFAPEIPTDYEREDNVYVFNVDGRELAQAERKHHKDLDKVDNTLQVALDKLSAR</sequence>
<comment type="caution">
    <text evidence="3">The sequence shown here is derived from an EMBL/GenBank/DDBJ whole genome shotgun (WGS) entry which is preliminary data.</text>
</comment>
<keyword evidence="4" id="KW-1185">Reference proteome</keyword>
<accession>A0A059NW88</accession>
<reference evidence="3 4" key="2">
    <citation type="submission" date="2014-05" db="EMBL/GenBank/DDBJ databases">
        <title>Draft genome sequence of Halobacillus karajensis HK-03.</title>
        <authorList>
            <person name="Khelaifia S."/>
            <person name="Croce O."/>
            <person name="Lagier J.C."/>
            <person name="Raoult D."/>
        </authorList>
    </citation>
    <scope>NUCLEOTIDE SEQUENCE [LARGE SCALE GENOMIC DNA]</scope>
    <source>
        <strain evidence="3 4">HD-03</strain>
    </source>
</reference>
<feature type="transmembrane region" description="Helical" evidence="2">
    <location>
        <begin position="113"/>
        <end position="135"/>
    </location>
</feature>
<organism evidence="3 4">
    <name type="scientific">Halobacillus karajensis</name>
    <dbReference type="NCBI Taxonomy" id="195088"/>
    <lineage>
        <taxon>Bacteria</taxon>
        <taxon>Bacillati</taxon>
        <taxon>Bacillota</taxon>
        <taxon>Bacilli</taxon>
        <taxon>Bacillales</taxon>
        <taxon>Bacillaceae</taxon>
        <taxon>Halobacillus</taxon>
    </lineage>
</organism>
<evidence type="ECO:0000256" key="1">
    <source>
        <dbReference type="SAM" id="Coils"/>
    </source>
</evidence>
<feature type="transmembrane region" description="Helical" evidence="2">
    <location>
        <begin position="519"/>
        <end position="538"/>
    </location>
</feature>
<evidence type="ECO:0000256" key="2">
    <source>
        <dbReference type="SAM" id="Phobius"/>
    </source>
</evidence>
<evidence type="ECO:0000313" key="3">
    <source>
        <dbReference type="EMBL" id="CDQ22568.1"/>
    </source>
</evidence>
<keyword evidence="2" id="KW-0472">Membrane</keyword>
<proteinExistence type="predicted"/>
<keyword evidence="2" id="KW-1133">Transmembrane helix</keyword>
<dbReference type="PANTHER" id="PTHR47372">
    <property type="entry name" value="DAUER UP-REGULATED-RELATED"/>
    <property type="match status" value="1"/>
</dbReference>
<dbReference type="Gene3D" id="1.20.120.20">
    <property type="entry name" value="Apolipoprotein"/>
    <property type="match status" value="1"/>
</dbReference>
<feature type="transmembrane region" description="Helical" evidence="2">
    <location>
        <begin position="84"/>
        <end position="107"/>
    </location>
</feature>
<dbReference type="SUPFAM" id="SSF58113">
    <property type="entry name" value="Apolipoprotein A-I"/>
    <property type="match status" value="1"/>
</dbReference>
<reference evidence="4" key="1">
    <citation type="submission" date="2014-03" db="EMBL/GenBank/DDBJ databases">
        <authorList>
            <person name="Urmite Genomes U."/>
        </authorList>
    </citation>
    <scope>NUCLEOTIDE SEQUENCE [LARGE SCALE GENOMIC DNA]</scope>
    <source>
        <strain evidence="4">HD-03</strain>
    </source>
</reference>
<dbReference type="EMBL" id="CCDI010000001">
    <property type="protein sequence ID" value="CDQ22568.1"/>
    <property type="molecule type" value="Genomic_DNA"/>
</dbReference>
<feature type="transmembrane region" description="Helical" evidence="2">
    <location>
        <begin position="424"/>
        <end position="449"/>
    </location>
</feature>
<name>A0A059NW88_9BACI</name>
<evidence type="ECO:0000313" key="4">
    <source>
        <dbReference type="Proteomes" id="UP000028868"/>
    </source>
</evidence>
<keyword evidence="2" id="KW-0812">Transmembrane</keyword>
<feature type="transmembrane region" description="Helical" evidence="2">
    <location>
        <begin position="487"/>
        <end position="507"/>
    </location>
</feature>
<protein>
    <submittedName>
        <fullName evidence="3">Phage-related protein</fullName>
    </submittedName>
</protein>
<gene>
    <name evidence="3" type="ORF">BN983_00781</name>
</gene>